<evidence type="ECO:0000313" key="2">
    <source>
        <dbReference type="Proteomes" id="UP000237441"/>
    </source>
</evidence>
<dbReference type="AlphaFoldDB" id="A0A2S7Y305"/>
<dbReference type="EMBL" id="JRHA01000002">
    <property type="protein sequence ID" value="PQK10419.1"/>
    <property type="molecule type" value="Genomic_DNA"/>
</dbReference>
<name>A0A2S7Y305_BEABA</name>
<proteinExistence type="predicted"/>
<evidence type="ECO:0000313" key="1">
    <source>
        <dbReference type="EMBL" id="PQK10419.1"/>
    </source>
</evidence>
<accession>A0A2S7Y305</accession>
<comment type="caution">
    <text evidence="1">The sequence shown here is derived from an EMBL/GenBank/DDBJ whole genome shotgun (WGS) entry which is preliminary data.</text>
</comment>
<gene>
    <name evidence="1" type="ORF">BB8028_0002g07410</name>
</gene>
<dbReference type="Proteomes" id="UP000237441">
    <property type="component" value="Unassembled WGS sequence"/>
</dbReference>
<organism evidence="1 2">
    <name type="scientific">Beauveria bassiana</name>
    <name type="common">White muscardine disease fungus</name>
    <name type="synonym">Tritirachium shiotae</name>
    <dbReference type="NCBI Taxonomy" id="176275"/>
    <lineage>
        <taxon>Eukaryota</taxon>
        <taxon>Fungi</taxon>
        <taxon>Dikarya</taxon>
        <taxon>Ascomycota</taxon>
        <taxon>Pezizomycotina</taxon>
        <taxon>Sordariomycetes</taxon>
        <taxon>Hypocreomycetidae</taxon>
        <taxon>Hypocreales</taxon>
        <taxon>Cordycipitaceae</taxon>
        <taxon>Beauveria</taxon>
    </lineage>
</organism>
<reference evidence="1 2" key="1">
    <citation type="submission" date="2016-07" db="EMBL/GenBank/DDBJ databases">
        <title>Comparative genomics of the entomopathogenic fungus Beauveria bassiana.</title>
        <authorList>
            <person name="Valero Jimenez C.A."/>
            <person name="Zwaan B.J."/>
            <person name="Van Kan J.A."/>
            <person name="Takken W."/>
            <person name="Debets A.J."/>
            <person name="Schoustra S.E."/>
            <person name="Koenraadt C.J."/>
        </authorList>
    </citation>
    <scope>NUCLEOTIDE SEQUENCE [LARGE SCALE GENOMIC DNA]</scope>
    <source>
        <strain evidence="1 2">ARSEF 8028</strain>
    </source>
</reference>
<sequence length="154" mass="17545">MSWTEKNVFFVSTLGINNVAKPGQGVHAPGKDDLHPERSPIRERRVAMRKHWSNPGESSMLSAYEEDAAYEIASRYLRQGKEVTLVVISLLLAARNEVPFLSAGGYAVDTLHIKYPDHLERYSQGEQLFFHHIPDCAITEIRQLRRIPPKYESV</sequence>
<protein>
    <submittedName>
        <fullName evidence="1">Uncharacterized protein</fullName>
    </submittedName>
</protein>